<feature type="repeat" description="WD" evidence="5">
    <location>
        <begin position="508"/>
        <end position="549"/>
    </location>
</feature>
<sequence length="804" mass="89221">MNRREATLEFAVTHRLLPFFSGGSVAVSANDRKLFATWTNIIKVVDFDSSEVTYTIGNEENDPSITCFSLDEDGRNLIVAHENLLLRSWSLDNGIASMSKSWKVGGRGPIQRMVRARGAFNYLLATGASDGSVKLWNMRQQTCVGSVRSVVGTITSLCLLADEEISNSTVAFGCDTGALWTWQPSSKMGNVQLQYHSAAVTALVSTGTLLFSGSRDMTVAVWDLRTHELKRTIPVPEAVECLLVYPVAQSADNILITAGDKGMIRLVNTSNGTFSKKTACVRSRVVQLISCESNESCFAVTEDENFHLFNCSDLKITKQLVGNNSIVNDVASLNDDHLVVATNSADVRVYNIRTGHCQLVSGHTDIVLSVSTPKWSMSLFLSSSKDNTARIWHLSGADVVHCVCVITGHTRSVPVAQWSNQKPSFCVSASEDTTVKTFRLKKTWFDDSKETSEPFSLKASVTQVAHSSGISCMAVSPNDRLVATGSMDKTVKLWTIDQECRLRLSGTISDHRRGVWDVRFSQIDQVLATASGDRTVKLFSLPDLNCVKTFEGHETAVVRVLFSQNGSYVLSGDTAGIIKIWDIKTSVNLKTYDAHEGKLWALEFANEDKNLISGGEDGAVLIWKDITGELVAEREKKRQETIQQDQTLSNLVQQKRYVEAFRLALTLRRPRATLTLLKRMMLEEEEPLRKICVTLEELPSEHMQTLVSFAVEWNTSSRTCHFAQLIVSNVLKRYTPEDLLAWPNAKKLVGDLLPYTVRHFERLSRYREQVACMNFIGKSMRLLHGSPDEECSTGLPVANCSDVK</sequence>
<dbReference type="InterPro" id="IPR036322">
    <property type="entry name" value="WD40_repeat_dom_sf"/>
</dbReference>
<dbReference type="GO" id="GO:0000472">
    <property type="term" value="P:endonucleolytic cleavage to generate mature 5'-end of SSU-rRNA from (SSU-rRNA, 5.8S rRNA, LSU-rRNA)"/>
    <property type="evidence" value="ECO:0007669"/>
    <property type="project" value="TreeGrafter"/>
</dbReference>
<evidence type="ECO:0000256" key="2">
    <source>
        <dbReference type="ARBA" id="ARBA00022574"/>
    </source>
</evidence>
<dbReference type="STRING" id="70415.A0A5S6QTS4"/>
<feature type="repeat" description="WD" evidence="5">
    <location>
        <begin position="123"/>
        <end position="146"/>
    </location>
</feature>
<dbReference type="PROSITE" id="PS50294">
    <property type="entry name" value="WD_REPEATS_REGION"/>
    <property type="match status" value="4"/>
</dbReference>
<dbReference type="CDD" id="cd00200">
    <property type="entry name" value="WD40"/>
    <property type="match status" value="1"/>
</dbReference>
<reference evidence="7" key="2">
    <citation type="submission" date="2014-03" db="EMBL/GenBank/DDBJ databases">
        <title>The whipworm genome and dual-species transcriptomics of an intimate host-pathogen interaction.</title>
        <authorList>
            <person name="Foth B.J."/>
            <person name="Tsai I.J."/>
            <person name="Reid A.J."/>
            <person name="Bancroft A.J."/>
            <person name="Nichol S."/>
            <person name="Tracey A."/>
            <person name="Holroyd N."/>
            <person name="Cotton J.A."/>
            <person name="Stanley E.J."/>
            <person name="Zarowiecki M."/>
            <person name="Liu J.Z."/>
            <person name="Huckvale T."/>
            <person name="Cooper P.J."/>
            <person name="Grencis R.K."/>
            <person name="Berriman M."/>
        </authorList>
    </citation>
    <scope>NUCLEOTIDE SEQUENCE [LARGE SCALE GENOMIC DNA]</scope>
    <source>
        <strain evidence="7">Edinburgh</strain>
    </source>
</reference>
<evidence type="ECO:0000313" key="8">
    <source>
        <dbReference type="WBParaSite" id="TMUE_2000010539.1"/>
    </source>
</evidence>
<evidence type="ECO:0000256" key="3">
    <source>
        <dbReference type="ARBA" id="ARBA00022737"/>
    </source>
</evidence>
<dbReference type="GO" id="GO:0032040">
    <property type="term" value="C:small-subunit processome"/>
    <property type="evidence" value="ECO:0007669"/>
    <property type="project" value="InterPro"/>
</dbReference>
<dbReference type="Proteomes" id="UP000046395">
    <property type="component" value="Unassembled WGS sequence"/>
</dbReference>
<dbReference type="WBParaSite" id="TMUE_2000010539.2">
    <property type="protein sequence ID" value="TMUE_2000010539.2"/>
    <property type="gene ID" value="WBGene00288596"/>
</dbReference>
<dbReference type="SUPFAM" id="SSF50978">
    <property type="entry name" value="WD40 repeat-like"/>
    <property type="match status" value="2"/>
</dbReference>
<dbReference type="Pfam" id="PF08625">
    <property type="entry name" value="Utp13"/>
    <property type="match status" value="1"/>
</dbReference>
<dbReference type="GO" id="GO:0000480">
    <property type="term" value="P:endonucleolytic cleavage in 5'-ETS of tricistronic rRNA transcript (SSU-rRNA, 5.8S rRNA, LSU-rRNA)"/>
    <property type="evidence" value="ECO:0007669"/>
    <property type="project" value="TreeGrafter"/>
</dbReference>
<proteinExistence type="predicted"/>
<organism evidence="7 8">
    <name type="scientific">Trichuris muris</name>
    <name type="common">Mouse whipworm</name>
    <dbReference type="NCBI Taxonomy" id="70415"/>
    <lineage>
        <taxon>Eukaryota</taxon>
        <taxon>Metazoa</taxon>
        <taxon>Ecdysozoa</taxon>
        <taxon>Nematoda</taxon>
        <taxon>Enoplea</taxon>
        <taxon>Dorylaimia</taxon>
        <taxon>Trichinellida</taxon>
        <taxon>Trichuridae</taxon>
        <taxon>Trichuris</taxon>
    </lineage>
</organism>
<feature type="domain" description="U3 small nucleolar RNA-associated protein 13 C-terminal" evidence="6">
    <location>
        <begin position="645"/>
        <end position="780"/>
    </location>
</feature>
<dbReference type="InterPro" id="IPR020472">
    <property type="entry name" value="WD40_PAC1"/>
</dbReference>
<feature type="repeat" description="WD" evidence="5">
    <location>
        <begin position="550"/>
        <end position="591"/>
    </location>
</feature>
<protein>
    <submittedName>
        <fullName evidence="8 9">WD_REPEATS_REGION domain-containing protein</fullName>
    </submittedName>
</protein>
<dbReference type="GO" id="GO:0030686">
    <property type="term" value="C:90S preribosome"/>
    <property type="evidence" value="ECO:0007669"/>
    <property type="project" value="TreeGrafter"/>
</dbReference>
<feature type="repeat" description="WD" evidence="5">
    <location>
        <begin position="592"/>
        <end position="633"/>
    </location>
</feature>
<keyword evidence="2 5" id="KW-0853">WD repeat</keyword>
<keyword evidence="4" id="KW-0539">Nucleus</keyword>
<dbReference type="PRINTS" id="PR00320">
    <property type="entry name" value="GPROTEINBRPT"/>
</dbReference>
<dbReference type="PROSITE" id="PS00678">
    <property type="entry name" value="WD_REPEATS_1"/>
    <property type="match status" value="2"/>
</dbReference>
<dbReference type="PANTHER" id="PTHR19854:SF15">
    <property type="entry name" value="TRANSDUCIN BETA-LIKE PROTEIN 3"/>
    <property type="match status" value="1"/>
</dbReference>
<keyword evidence="7" id="KW-1185">Reference proteome</keyword>
<name>A0A5S6QTS4_TRIMR</name>
<dbReference type="PANTHER" id="PTHR19854">
    <property type="entry name" value="TRANSDUCIN BETA-LIKE 3"/>
    <property type="match status" value="1"/>
</dbReference>
<dbReference type="WBParaSite" id="TMUE_2000010539.1">
    <property type="protein sequence ID" value="TMUE_2000010539.1"/>
    <property type="gene ID" value="WBGene00288596"/>
</dbReference>
<evidence type="ECO:0000256" key="4">
    <source>
        <dbReference type="ARBA" id="ARBA00023242"/>
    </source>
</evidence>
<dbReference type="Pfam" id="PF00400">
    <property type="entry name" value="WD40"/>
    <property type="match status" value="6"/>
</dbReference>
<dbReference type="InterPro" id="IPR015943">
    <property type="entry name" value="WD40/YVTN_repeat-like_dom_sf"/>
</dbReference>
<keyword evidence="3" id="KW-0677">Repeat</keyword>
<dbReference type="SUPFAM" id="SSF63829">
    <property type="entry name" value="Calcium-dependent phosphotriesterase"/>
    <property type="match status" value="1"/>
</dbReference>
<dbReference type="PROSITE" id="PS50082">
    <property type="entry name" value="WD_REPEATS_2"/>
    <property type="match status" value="7"/>
</dbReference>
<evidence type="ECO:0000256" key="1">
    <source>
        <dbReference type="ARBA" id="ARBA00004604"/>
    </source>
</evidence>
<dbReference type="AlphaFoldDB" id="A0A5S6QTS4"/>
<evidence type="ECO:0000256" key="5">
    <source>
        <dbReference type="PROSITE-ProRule" id="PRU00221"/>
    </source>
</evidence>
<comment type="subcellular location">
    <subcellularLocation>
        <location evidence="1">Nucleus</location>
        <location evidence="1">Nucleolus</location>
    </subcellularLocation>
</comment>
<feature type="repeat" description="WD" evidence="5">
    <location>
        <begin position="463"/>
        <end position="504"/>
    </location>
</feature>
<dbReference type="InterPro" id="IPR001680">
    <property type="entry name" value="WD40_rpt"/>
</dbReference>
<dbReference type="InterPro" id="IPR019775">
    <property type="entry name" value="WD40_repeat_CS"/>
</dbReference>
<evidence type="ECO:0000259" key="6">
    <source>
        <dbReference type="Pfam" id="PF08625"/>
    </source>
</evidence>
<dbReference type="SMART" id="SM00320">
    <property type="entry name" value="WD40"/>
    <property type="match status" value="11"/>
</dbReference>
<dbReference type="Gene3D" id="2.130.10.10">
    <property type="entry name" value="YVTN repeat-like/Quinoprotein amine dehydrogenase"/>
    <property type="match status" value="3"/>
</dbReference>
<evidence type="ECO:0000313" key="9">
    <source>
        <dbReference type="WBParaSite" id="TMUE_2000010539.2"/>
    </source>
</evidence>
<accession>A0A5S6QTS4</accession>
<dbReference type="GO" id="GO:0034511">
    <property type="term" value="F:U3 snoRNA binding"/>
    <property type="evidence" value="ECO:0007669"/>
    <property type="project" value="TreeGrafter"/>
</dbReference>
<evidence type="ECO:0000313" key="7">
    <source>
        <dbReference type="Proteomes" id="UP000046395"/>
    </source>
</evidence>
<dbReference type="InterPro" id="IPR013934">
    <property type="entry name" value="Utp13_C"/>
</dbReference>
<reference evidence="8" key="3">
    <citation type="submission" date="2019-12" db="UniProtKB">
        <authorList>
            <consortium name="WormBaseParasite"/>
        </authorList>
    </citation>
    <scope>IDENTIFICATION</scope>
</reference>
<feature type="repeat" description="WD" evidence="5">
    <location>
        <begin position="193"/>
        <end position="232"/>
    </location>
</feature>
<reference evidence="7" key="1">
    <citation type="submission" date="2013-11" db="EMBL/GenBank/DDBJ databases">
        <authorList>
            <person name="Aslett M."/>
        </authorList>
    </citation>
    <scope>NUCLEOTIDE SEQUENCE [LARGE SCALE GENOMIC DNA]</scope>
    <source>
        <strain evidence="7">Edinburgh</strain>
    </source>
</reference>
<feature type="repeat" description="WD" evidence="5">
    <location>
        <begin position="360"/>
        <end position="402"/>
    </location>
</feature>